<name>A0ACB9L3P4_9MYRT</name>
<sequence length="379" mass="40553">MRPSQSGGGGVLLLFLVSCSVLILSRAEESTSVFFLDSSVHRYFRGRAESNLPKSAALSLDEVGASVSVLLGLMPTTTLSASSSSELNRVLTPNPFNRPHAAFVLEIDGVADHSLLLSSELFKDGIARNVMLGSDKSNILLPEDKSSFISLNGPLTSDYPSLTDAGVSKFASWMGGSYISDTSKELSGHLTIPLPDGASLNLHMEKKADKLYVANLVSLVDWVTKAIEMHEDISLGMDGVAELMKGSFDGIKVLQDAYGATEVTEQGLLVFLGTLTKLYDSLQTAYKGQVAGVILVNGAAASDAESLLNVILASRPSARWLEETPVASNSTEVEVMLVRWTLAWVTGVILLISTVLGIFLLLNMPLPKDTLLYANVKLE</sequence>
<comment type="caution">
    <text evidence="1">The sequence shown here is derived from an EMBL/GenBank/DDBJ whole genome shotgun (WGS) entry which is preliminary data.</text>
</comment>
<proteinExistence type="predicted"/>
<dbReference type="EMBL" id="CM042891">
    <property type="protein sequence ID" value="KAI4303929.1"/>
    <property type="molecule type" value="Genomic_DNA"/>
</dbReference>
<keyword evidence="2" id="KW-1185">Reference proteome</keyword>
<gene>
    <name evidence="1" type="ORF">MLD38_039506</name>
</gene>
<accession>A0ACB9L3P4</accession>
<evidence type="ECO:0000313" key="2">
    <source>
        <dbReference type="Proteomes" id="UP001057402"/>
    </source>
</evidence>
<protein>
    <submittedName>
        <fullName evidence="1">Uncharacterized protein</fullName>
    </submittedName>
</protein>
<organism evidence="1 2">
    <name type="scientific">Melastoma candidum</name>
    <dbReference type="NCBI Taxonomy" id="119954"/>
    <lineage>
        <taxon>Eukaryota</taxon>
        <taxon>Viridiplantae</taxon>
        <taxon>Streptophyta</taxon>
        <taxon>Embryophyta</taxon>
        <taxon>Tracheophyta</taxon>
        <taxon>Spermatophyta</taxon>
        <taxon>Magnoliopsida</taxon>
        <taxon>eudicotyledons</taxon>
        <taxon>Gunneridae</taxon>
        <taxon>Pentapetalae</taxon>
        <taxon>rosids</taxon>
        <taxon>malvids</taxon>
        <taxon>Myrtales</taxon>
        <taxon>Melastomataceae</taxon>
        <taxon>Melastomatoideae</taxon>
        <taxon>Melastomateae</taxon>
        <taxon>Melastoma</taxon>
    </lineage>
</organism>
<dbReference type="Proteomes" id="UP001057402">
    <property type="component" value="Chromosome 12"/>
</dbReference>
<reference evidence="2" key="1">
    <citation type="journal article" date="2023" name="Front. Plant Sci.">
        <title>Chromosomal-level genome assembly of Melastoma candidum provides insights into trichome evolution.</title>
        <authorList>
            <person name="Zhong Y."/>
            <person name="Wu W."/>
            <person name="Sun C."/>
            <person name="Zou P."/>
            <person name="Liu Y."/>
            <person name="Dai S."/>
            <person name="Zhou R."/>
        </authorList>
    </citation>
    <scope>NUCLEOTIDE SEQUENCE [LARGE SCALE GENOMIC DNA]</scope>
</reference>
<evidence type="ECO:0000313" key="1">
    <source>
        <dbReference type="EMBL" id="KAI4303929.1"/>
    </source>
</evidence>